<feature type="chain" id="PRO_5046917971" description="DUF6160 domain-containing protein" evidence="1">
    <location>
        <begin position="23"/>
        <end position="268"/>
    </location>
</feature>
<comment type="caution">
    <text evidence="3">The sequence shown here is derived from an EMBL/GenBank/DDBJ whole genome shotgun (WGS) entry which is preliminary data.</text>
</comment>
<dbReference type="InterPro" id="IPR046158">
    <property type="entry name" value="DUF6160"/>
</dbReference>
<evidence type="ECO:0000313" key="4">
    <source>
        <dbReference type="Proteomes" id="UP000313645"/>
    </source>
</evidence>
<accession>A0ABY1ZJJ4</accession>
<evidence type="ECO:0000256" key="1">
    <source>
        <dbReference type="SAM" id="SignalP"/>
    </source>
</evidence>
<name>A0ABY1ZJJ4_9GAMM</name>
<evidence type="ECO:0000313" key="3">
    <source>
        <dbReference type="EMBL" id="TBW55180.1"/>
    </source>
</evidence>
<dbReference type="RefSeq" id="WP_131482136.1">
    <property type="nucleotide sequence ID" value="NZ_SJDL01000017.1"/>
</dbReference>
<dbReference type="Pfam" id="PF19657">
    <property type="entry name" value="DUF6160"/>
    <property type="match status" value="1"/>
</dbReference>
<dbReference type="EMBL" id="SJDL01000017">
    <property type="protein sequence ID" value="TBW55180.1"/>
    <property type="molecule type" value="Genomic_DNA"/>
</dbReference>
<keyword evidence="4" id="KW-1185">Reference proteome</keyword>
<proteinExistence type="predicted"/>
<dbReference type="Proteomes" id="UP000313645">
    <property type="component" value="Unassembled WGS sequence"/>
</dbReference>
<organism evidence="3 4">
    <name type="scientific">Marinobacter halodurans</name>
    <dbReference type="NCBI Taxonomy" id="2528979"/>
    <lineage>
        <taxon>Bacteria</taxon>
        <taxon>Pseudomonadati</taxon>
        <taxon>Pseudomonadota</taxon>
        <taxon>Gammaproteobacteria</taxon>
        <taxon>Pseudomonadales</taxon>
        <taxon>Marinobacteraceae</taxon>
        <taxon>Marinobacter</taxon>
    </lineage>
</organism>
<keyword evidence="1" id="KW-0732">Signal</keyword>
<feature type="signal peptide" evidence="1">
    <location>
        <begin position="1"/>
        <end position="22"/>
    </location>
</feature>
<sequence>MKSLKPTALALAVSGLPLAAQAELKALDDSAMGGITGQAGVTIELETQVNIGEVRYTDEGTLAVSDVFIGGANRDDMFSELGFAIPNEATDLIDNIKINIDVLADGDAAIDVFPLYGSPIDFAVRTGAWELRGDTDSTLLMDNLSIEGLATEMKIRVDTATDKLNLKTRFAIDDMDVDVPFMAVGIRDLELTGAGYDDSPNIVTLGAIADIDVYKAPNGAGNDSLAVDLNTFDADMNIGGVLVGGTSIGSVAFDDLSIQNTQMRIYGH</sequence>
<reference evidence="3 4" key="1">
    <citation type="submission" date="2019-02" db="EMBL/GenBank/DDBJ databases">
        <title>Marinobacter halodurans sp. nov., a marine bacterium isolated from sea tidal flat.</title>
        <authorList>
            <person name="Yoo Y."/>
            <person name="Lee D.W."/>
            <person name="Kim B.S."/>
            <person name="Kim J.-J."/>
        </authorList>
    </citation>
    <scope>NUCLEOTIDE SEQUENCE [LARGE SCALE GENOMIC DNA]</scope>
    <source>
        <strain evidence="3 4">YJ-S3-2</strain>
    </source>
</reference>
<evidence type="ECO:0000259" key="2">
    <source>
        <dbReference type="Pfam" id="PF19657"/>
    </source>
</evidence>
<feature type="domain" description="DUF6160" evidence="2">
    <location>
        <begin position="1"/>
        <end position="103"/>
    </location>
</feature>
<gene>
    <name evidence="3" type="ORF">EZI54_12050</name>
</gene>
<protein>
    <recommendedName>
        <fullName evidence="2">DUF6160 domain-containing protein</fullName>
    </recommendedName>
</protein>